<evidence type="ECO:0000313" key="3">
    <source>
        <dbReference type="Proteomes" id="UP001595713"/>
    </source>
</evidence>
<name>A0ABV7STZ7_9SPHN</name>
<dbReference type="EMBL" id="JBHRXP010000002">
    <property type="protein sequence ID" value="MFC3579570.1"/>
    <property type="molecule type" value="Genomic_DNA"/>
</dbReference>
<dbReference type="Proteomes" id="UP001595713">
    <property type="component" value="Unassembled WGS sequence"/>
</dbReference>
<keyword evidence="3" id="KW-1185">Reference proteome</keyword>
<gene>
    <name evidence="2" type="ORF">ACFONA_05280</name>
</gene>
<accession>A0ABV7STZ7</accession>
<sequence length="95" mass="9805">MRLLALAAISVVVSLPAPAMAGTESAQSLKARGCTVQPMNLPIGKLQTYGPIVRCPSGQALARNDCNTQRYHTPSGKISTVRRCAAIAPGGSATN</sequence>
<evidence type="ECO:0000313" key="2">
    <source>
        <dbReference type="EMBL" id="MFC3579570.1"/>
    </source>
</evidence>
<proteinExistence type="predicted"/>
<feature type="signal peptide" evidence="1">
    <location>
        <begin position="1"/>
        <end position="21"/>
    </location>
</feature>
<reference evidence="3" key="1">
    <citation type="journal article" date="2019" name="Int. J. Syst. Evol. Microbiol.">
        <title>The Global Catalogue of Microorganisms (GCM) 10K type strain sequencing project: providing services to taxonomists for standard genome sequencing and annotation.</title>
        <authorList>
            <consortium name="The Broad Institute Genomics Platform"/>
            <consortium name="The Broad Institute Genome Sequencing Center for Infectious Disease"/>
            <person name="Wu L."/>
            <person name="Ma J."/>
        </authorList>
    </citation>
    <scope>NUCLEOTIDE SEQUENCE [LARGE SCALE GENOMIC DNA]</scope>
    <source>
        <strain evidence="3">KCTC 42739</strain>
    </source>
</reference>
<feature type="chain" id="PRO_5045376905" evidence="1">
    <location>
        <begin position="22"/>
        <end position="95"/>
    </location>
</feature>
<dbReference type="RefSeq" id="WP_261293530.1">
    <property type="nucleotide sequence ID" value="NZ_JANQBK010000003.1"/>
</dbReference>
<evidence type="ECO:0000256" key="1">
    <source>
        <dbReference type="SAM" id="SignalP"/>
    </source>
</evidence>
<organism evidence="2 3">
    <name type="scientific">Sphingomonas hylomeconis</name>
    <dbReference type="NCBI Taxonomy" id="1395958"/>
    <lineage>
        <taxon>Bacteria</taxon>
        <taxon>Pseudomonadati</taxon>
        <taxon>Pseudomonadota</taxon>
        <taxon>Alphaproteobacteria</taxon>
        <taxon>Sphingomonadales</taxon>
        <taxon>Sphingomonadaceae</taxon>
        <taxon>Sphingomonas</taxon>
    </lineage>
</organism>
<protein>
    <submittedName>
        <fullName evidence="2">Uncharacterized protein</fullName>
    </submittedName>
</protein>
<comment type="caution">
    <text evidence="2">The sequence shown here is derived from an EMBL/GenBank/DDBJ whole genome shotgun (WGS) entry which is preliminary data.</text>
</comment>
<keyword evidence="1" id="KW-0732">Signal</keyword>